<feature type="chain" id="PRO_5014568213" description="Secreted protein" evidence="1">
    <location>
        <begin position="22"/>
        <end position="259"/>
    </location>
</feature>
<reference evidence="3" key="2">
    <citation type="submission" date="2020-05" db="UniProtKB">
        <authorList>
            <consortium name="EnsemblMetazoa"/>
        </authorList>
    </citation>
    <scope>IDENTIFICATION</scope>
    <source>
        <strain evidence="3">wikel</strain>
    </source>
</reference>
<dbReference type="HOGENOM" id="CLU_1074739_0_0_1"/>
<evidence type="ECO:0000256" key="1">
    <source>
        <dbReference type="SAM" id="SignalP"/>
    </source>
</evidence>
<dbReference type="EMBL" id="ABJB010526872">
    <property type="status" value="NOT_ANNOTATED_CDS"/>
    <property type="molecule type" value="Genomic_DNA"/>
</dbReference>
<dbReference type="EMBL" id="ABJB011061068">
    <property type="status" value="NOT_ANNOTATED_CDS"/>
    <property type="molecule type" value="Genomic_DNA"/>
</dbReference>
<dbReference type="EMBL" id="DS846603">
    <property type="protein sequence ID" value="EEC13199.1"/>
    <property type="molecule type" value="Genomic_DNA"/>
</dbReference>
<dbReference type="EMBL" id="ABJB010726948">
    <property type="status" value="NOT_ANNOTATED_CDS"/>
    <property type="molecule type" value="Genomic_DNA"/>
</dbReference>
<protein>
    <recommendedName>
        <fullName evidence="5">Secreted protein</fullName>
    </recommendedName>
</protein>
<feature type="signal peptide" evidence="1">
    <location>
        <begin position="1"/>
        <end position="21"/>
    </location>
</feature>
<dbReference type="Proteomes" id="UP000001555">
    <property type="component" value="Unassembled WGS sequence"/>
</dbReference>
<name>B7Q2X7_IXOSC</name>
<dbReference type="EnsemblMetazoa" id="ISCW009518-RA">
    <property type="protein sequence ID" value="ISCW009518-PA"/>
    <property type="gene ID" value="ISCW009518"/>
</dbReference>
<sequence length="259" mass="27782">MWCYLVCAAILLSMDLSGVLLTRTLTALHRQGRSDGSVALFVVSTPEAVHPESVPKLDGAAQQSEVYAAFRYFNAISLLVTAMWRSSAAASHPTASSSPESAAFNGSFPALPGGSGRSDARGTVLLKAVLLDWQPGGRGFVSVRELEYRDVAWRRLRKGGGGTYEVSDRSSHAWIARVDWPGARQLEPDPECVLKEIGCGGPGSNIRALRLSKIILIYSVVSCTTIDATLTGLESQVTLTASRVFSFLVLSLYSVDPMS</sequence>
<dbReference type="InParanoid" id="B7Q2X7"/>
<dbReference type="VEuPathDB" id="VectorBase:ISCW009518"/>
<dbReference type="AlphaFoldDB" id="B7Q2X7"/>
<dbReference type="EMBL" id="ABJB010317812">
    <property type="status" value="NOT_ANNOTATED_CDS"/>
    <property type="molecule type" value="Genomic_DNA"/>
</dbReference>
<proteinExistence type="predicted"/>
<dbReference type="EMBL" id="ABJB010608474">
    <property type="status" value="NOT_ANNOTATED_CDS"/>
    <property type="molecule type" value="Genomic_DNA"/>
</dbReference>
<dbReference type="EMBL" id="ABJB010950639">
    <property type="status" value="NOT_ANNOTATED_CDS"/>
    <property type="molecule type" value="Genomic_DNA"/>
</dbReference>
<evidence type="ECO:0000313" key="3">
    <source>
        <dbReference type="EnsemblMetazoa" id="ISCW009518-PA"/>
    </source>
</evidence>
<dbReference type="EMBL" id="ABJB010515925">
    <property type="status" value="NOT_ANNOTATED_CDS"/>
    <property type="molecule type" value="Genomic_DNA"/>
</dbReference>
<dbReference type="EMBL" id="ABJB010258465">
    <property type="status" value="NOT_ANNOTATED_CDS"/>
    <property type="molecule type" value="Genomic_DNA"/>
</dbReference>
<keyword evidence="4" id="KW-1185">Reference proteome</keyword>
<dbReference type="EMBL" id="ABJB010501542">
    <property type="status" value="NOT_ANNOTATED_CDS"/>
    <property type="molecule type" value="Genomic_DNA"/>
</dbReference>
<evidence type="ECO:0008006" key="5">
    <source>
        <dbReference type="Google" id="ProtNLM"/>
    </source>
</evidence>
<evidence type="ECO:0000313" key="4">
    <source>
        <dbReference type="Proteomes" id="UP000001555"/>
    </source>
</evidence>
<evidence type="ECO:0000313" key="2">
    <source>
        <dbReference type="EMBL" id="EEC13199.1"/>
    </source>
</evidence>
<reference evidence="2 4" key="1">
    <citation type="submission" date="2008-03" db="EMBL/GenBank/DDBJ databases">
        <title>Annotation of Ixodes scapularis.</title>
        <authorList>
            <consortium name="Ixodes scapularis Genome Project Consortium"/>
            <person name="Caler E."/>
            <person name="Hannick L.I."/>
            <person name="Bidwell S."/>
            <person name="Joardar V."/>
            <person name="Thiagarajan M."/>
            <person name="Amedeo P."/>
            <person name="Galinsky K.J."/>
            <person name="Schobel S."/>
            <person name="Inman J."/>
            <person name="Hostetler J."/>
            <person name="Miller J."/>
            <person name="Hammond M."/>
            <person name="Megy K."/>
            <person name="Lawson D."/>
            <person name="Kodira C."/>
            <person name="Sutton G."/>
            <person name="Meyer J."/>
            <person name="Hill C.A."/>
            <person name="Birren B."/>
            <person name="Nene V."/>
            <person name="Collins F."/>
            <person name="Alarcon-Chaidez F."/>
            <person name="Wikel S."/>
            <person name="Strausberg R."/>
        </authorList>
    </citation>
    <scope>NUCLEOTIDE SEQUENCE [LARGE SCALE GENOMIC DNA]</scope>
    <source>
        <strain evidence="4">Wikel</strain>
        <strain evidence="2">Wikel colony</strain>
    </source>
</reference>
<keyword evidence="1" id="KW-0732">Signal</keyword>
<organism>
    <name type="scientific">Ixodes scapularis</name>
    <name type="common">Black-legged tick</name>
    <name type="synonym">Deer tick</name>
    <dbReference type="NCBI Taxonomy" id="6945"/>
    <lineage>
        <taxon>Eukaryota</taxon>
        <taxon>Metazoa</taxon>
        <taxon>Ecdysozoa</taxon>
        <taxon>Arthropoda</taxon>
        <taxon>Chelicerata</taxon>
        <taxon>Arachnida</taxon>
        <taxon>Acari</taxon>
        <taxon>Parasitiformes</taxon>
        <taxon>Ixodida</taxon>
        <taxon>Ixodoidea</taxon>
        <taxon>Ixodidae</taxon>
        <taxon>Ixodinae</taxon>
        <taxon>Ixodes</taxon>
    </lineage>
</organism>
<dbReference type="VEuPathDB" id="VectorBase:ISCI009518"/>
<dbReference type="PaxDb" id="6945-B7Q2X7"/>
<accession>B7Q2X7</accession>
<gene>
    <name evidence="2" type="ORF">IscW_ISCW009518</name>
</gene>